<dbReference type="Proteomes" id="UP001176940">
    <property type="component" value="Unassembled WGS sequence"/>
</dbReference>
<name>A0ABN9L0U9_9NEOB</name>
<feature type="non-terminal residue" evidence="1">
    <location>
        <position position="69"/>
    </location>
</feature>
<accession>A0ABN9L0U9</accession>
<reference evidence="1" key="1">
    <citation type="submission" date="2023-07" db="EMBL/GenBank/DDBJ databases">
        <authorList>
            <person name="Stuckert A."/>
        </authorList>
    </citation>
    <scope>NUCLEOTIDE SEQUENCE</scope>
</reference>
<comment type="caution">
    <text evidence="1">The sequence shown here is derived from an EMBL/GenBank/DDBJ whole genome shotgun (WGS) entry which is preliminary data.</text>
</comment>
<sequence length="69" mass="7970">MRADLDNFPGFFPVIRLVWSELIPRLVWRGARELNAMERSRHGVHLNDAGLDMFLDDLREGVVQALHSL</sequence>
<evidence type="ECO:0000313" key="2">
    <source>
        <dbReference type="Proteomes" id="UP001176940"/>
    </source>
</evidence>
<organism evidence="1 2">
    <name type="scientific">Ranitomeya imitator</name>
    <name type="common">mimic poison frog</name>
    <dbReference type="NCBI Taxonomy" id="111125"/>
    <lineage>
        <taxon>Eukaryota</taxon>
        <taxon>Metazoa</taxon>
        <taxon>Chordata</taxon>
        <taxon>Craniata</taxon>
        <taxon>Vertebrata</taxon>
        <taxon>Euteleostomi</taxon>
        <taxon>Amphibia</taxon>
        <taxon>Batrachia</taxon>
        <taxon>Anura</taxon>
        <taxon>Neobatrachia</taxon>
        <taxon>Hyloidea</taxon>
        <taxon>Dendrobatidae</taxon>
        <taxon>Dendrobatinae</taxon>
        <taxon>Ranitomeya</taxon>
    </lineage>
</organism>
<keyword evidence="2" id="KW-1185">Reference proteome</keyword>
<dbReference type="EMBL" id="CAUEEQ010005557">
    <property type="protein sequence ID" value="CAJ0929055.1"/>
    <property type="molecule type" value="Genomic_DNA"/>
</dbReference>
<gene>
    <name evidence="1" type="ORF">RIMI_LOCUS3641246</name>
</gene>
<proteinExistence type="predicted"/>
<evidence type="ECO:0000313" key="1">
    <source>
        <dbReference type="EMBL" id="CAJ0929055.1"/>
    </source>
</evidence>
<protein>
    <submittedName>
        <fullName evidence="1">Uncharacterized protein</fullName>
    </submittedName>
</protein>